<dbReference type="RefSeq" id="WP_188502961.1">
    <property type="nucleotide sequence ID" value="NZ_BMFP01000008.1"/>
</dbReference>
<feature type="chain" id="PRO_5045747154" evidence="1">
    <location>
        <begin position="19"/>
        <end position="155"/>
    </location>
</feature>
<name>A0ABQ1WGU2_9BACT</name>
<reference evidence="3" key="1">
    <citation type="journal article" date="2019" name="Int. J. Syst. Evol. Microbiol.">
        <title>The Global Catalogue of Microorganisms (GCM) 10K type strain sequencing project: providing services to taxonomists for standard genome sequencing and annotation.</title>
        <authorList>
            <consortium name="The Broad Institute Genomics Platform"/>
            <consortium name="The Broad Institute Genome Sequencing Center for Infectious Disease"/>
            <person name="Wu L."/>
            <person name="Ma J."/>
        </authorList>
    </citation>
    <scope>NUCLEOTIDE SEQUENCE [LARGE SCALE GENOMIC DNA]</scope>
    <source>
        <strain evidence="3">CGMCC 1.12749</strain>
    </source>
</reference>
<keyword evidence="3" id="KW-1185">Reference proteome</keyword>
<sequence length="155" mass="17838">MKKLLLVLLILPLFTACKKEDVTEPLPQFHFINFVDASGENVFANSKIDTAEFFYMFGQTSIPWEGMMEDKDYIISQSSTLHRGAATQVSERNPFLLLENFQGNRERTFVINGQTHHFRFSPLLDGFFQNGEKLTATTEVLEEGKLYLHHIVILH</sequence>
<keyword evidence="1" id="KW-0732">Signal</keyword>
<dbReference type="Proteomes" id="UP000634043">
    <property type="component" value="Unassembled WGS sequence"/>
</dbReference>
<evidence type="ECO:0000313" key="3">
    <source>
        <dbReference type="Proteomes" id="UP000634043"/>
    </source>
</evidence>
<proteinExistence type="predicted"/>
<comment type="caution">
    <text evidence="2">The sequence shown here is derived from an EMBL/GenBank/DDBJ whole genome shotgun (WGS) entry which is preliminary data.</text>
</comment>
<evidence type="ECO:0000313" key="2">
    <source>
        <dbReference type="EMBL" id="GGG29662.1"/>
    </source>
</evidence>
<accession>A0ABQ1WGU2</accession>
<protein>
    <submittedName>
        <fullName evidence="2">Uncharacterized protein</fullName>
    </submittedName>
</protein>
<gene>
    <name evidence="2" type="ORF">GCM10011323_36370</name>
</gene>
<evidence type="ECO:0000256" key="1">
    <source>
        <dbReference type="SAM" id="SignalP"/>
    </source>
</evidence>
<dbReference type="EMBL" id="BMFP01000008">
    <property type="protein sequence ID" value="GGG29662.1"/>
    <property type="molecule type" value="Genomic_DNA"/>
</dbReference>
<organism evidence="2 3">
    <name type="scientific">Pontibacter amylolyticus</name>
    <dbReference type="NCBI Taxonomy" id="1424080"/>
    <lineage>
        <taxon>Bacteria</taxon>
        <taxon>Pseudomonadati</taxon>
        <taxon>Bacteroidota</taxon>
        <taxon>Cytophagia</taxon>
        <taxon>Cytophagales</taxon>
        <taxon>Hymenobacteraceae</taxon>
        <taxon>Pontibacter</taxon>
    </lineage>
</organism>
<dbReference type="PROSITE" id="PS51257">
    <property type="entry name" value="PROKAR_LIPOPROTEIN"/>
    <property type="match status" value="1"/>
</dbReference>
<feature type="signal peptide" evidence="1">
    <location>
        <begin position="1"/>
        <end position="18"/>
    </location>
</feature>